<dbReference type="InterPro" id="IPR050922">
    <property type="entry name" value="LytR/CpsA/Psr_CW_biosynth"/>
</dbReference>
<evidence type="ECO:0000256" key="2">
    <source>
        <dbReference type="SAM" id="MobiDB-lite"/>
    </source>
</evidence>
<reference evidence="5 6" key="1">
    <citation type="submission" date="2016-10" db="EMBL/GenBank/DDBJ databases">
        <authorList>
            <person name="de Groot N.N."/>
        </authorList>
    </citation>
    <scope>NUCLEOTIDE SEQUENCE [LARGE SCALE GENOMIC DNA]</scope>
    <source>
        <strain evidence="5 6">CGMCC 1.9159</strain>
    </source>
</reference>
<evidence type="ECO:0000313" key="5">
    <source>
        <dbReference type="EMBL" id="SDL81936.1"/>
    </source>
</evidence>
<feature type="domain" description="Cell envelope-related transcriptional attenuator" evidence="4">
    <location>
        <begin position="111"/>
        <end position="253"/>
    </location>
</feature>
<keyword evidence="3" id="KW-0472">Membrane</keyword>
<dbReference type="RefSeq" id="WP_093253780.1">
    <property type="nucleotide sequence ID" value="NZ_FNGP01000007.1"/>
</dbReference>
<gene>
    <name evidence="5" type="ORF">SAMN04488242_2924</name>
</gene>
<accession>A0A1G9N5X1</accession>
<evidence type="ECO:0000259" key="4">
    <source>
        <dbReference type="Pfam" id="PF03816"/>
    </source>
</evidence>
<dbReference type="PANTHER" id="PTHR33392:SF6">
    <property type="entry name" value="POLYISOPRENYL-TEICHOIC ACID--PEPTIDOGLYCAN TEICHOIC ACID TRANSFERASE TAGU"/>
    <property type="match status" value="1"/>
</dbReference>
<comment type="similarity">
    <text evidence="1">Belongs to the LytR/CpsA/Psr (LCP) family.</text>
</comment>
<dbReference type="InterPro" id="IPR004474">
    <property type="entry name" value="LytR_CpsA_psr"/>
</dbReference>
<name>A0A1G9N5X1_9ACTN</name>
<dbReference type="STRING" id="686624.SAMN04488242_2924"/>
<dbReference type="NCBIfam" id="TIGR00350">
    <property type="entry name" value="lytR_cpsA_psr"/>
    <property type="match status" value="1"/>
</dbReference>
<protein>
    <submittedName>
        <fullName evidence="5">Transcriptional attenuator, LytR family</fullName>
    </submittedName>
</protein>
<keyword evidence="3" id="KW-1133">Transmembrane helix</keyword>
<proteinExistence type="inferred from homology"/>
<dbReference type="EMBL" id="FNGP01000007">
    <property type="protein sequence ID" value="SDL81936.1"/>
    <property type="molecule type" value="Genomic_DNA"/>
</dbReference>
<dbReference type="Gene3D" id="3.40.630.190">
    <property type="entry name" value="LCP protein"/>
    <property type="match status" value="1"/>
</dbReference>
<dbReference type="PANTHER" id="PTHR33392">
    <property type="entry name" value="POLYISOPRENYL-TEICHOIC ACID--PEPTIDOGLYCAN TEICHOIC ACID TRANSFERASE TAGU"/>
    <property type="match status" value="1"/>
</dbReference>
<feature type="region of interest" description="Disordered" evidence="2">
    <location>
        <begin position="1"/>
        <end position="25"/>
    </location>
</feature>
<sequence length="347" mass="37351">MSVEGFFNHDDDGSENRPRRAATRKQRLRDSKVFVAVMVLLALVLVAVVAIVGYYGKATVDGLNSIQRDPSLAPTEGASRPAPVPTKEGESDPPINIVLMGSDTRGGERGRSDVLQLLHVPGDRSGSYLMSIPRDTWVQIPGRGNAKINAAYSYGGAGLTIETMEALLDVPMDHTVIIDFEGFTRVIDALGGVTVQNRHATSSGGFTFPEGQVELTGESALVFVRERYNLPQGDFDRAERQRAVVMAVVDKLASAGTLTDPGKFRDAITTLGPNFTVDAGLTNQAIIDLGLGLGTNANNIKSFQFPVAGTDTSSDGQSIVVVDSDRIVKLKDALRNDDMASYYEQYR</sequence>
<dbReference type="AlphaFoldDB" id="A0A1G9N5X1"/>
<dbReference type="OrthoDB" id="9782542at2"/>
<evidence type="ECO:0000313" key="6">
    <source>
        <dbReference type="Proteomes" id="UP000199475"/>
    </source>
</evidence>
<dbReference type="Pfam" id="PF03816">
    <property type="entry name" value="LytR_cpsA_psr"/>
    <property type="match status" value="1"/>
</dbReference>
<feature type="compositionally biased region" description="Basic and acidic residues" evidence="2">
    <location>
        <begin position="7"/>
        <end position="18"/>
    </location>
</feature>
<evidence type="ECO:0000256" key="1">
    <source>
        <dbReference type="ARBA" id="ARBA00006068"/>
    </source>
</evidence>
<dbReference type="Proteomes" id="UP000199475">
    <property type="component" value="Unassembled WGS sequence"/>
</dbReference>
<feature type="transmembrane region" description="Helical" evidence="3">
    <location>
        <begin position="33"/>
        <end position="55"/>
    </location>
</feature>
<feature type="region of interest" description="Disordered" evidence="2">
    <location>
        <begin position="70"/>
        <end position="96"/>
    </location>
</feature>
<keyword evidence="6" id="KW-1185">Reference proteome</keyword>
<organism evidence="5 6">
    <name type="scientific">Tessaracoccus oleiagri</name>
    <dbReference type="NCBI Taxonomy" id="686624"/>
    <lineage>
        <taxon>Bacteria</taxon>
        <taxon>Bacillati</taxon>
        <taxon>Actinomycetota</taxon>
        <taxon>Actinomycetes</taxon>
        <taxon>Propionibacteriales</taxon>
        <taxon>Propionibacteriaceae</taxon>
        <taxon>Tessaracoccus</taxon>
    </lineage>
</organism>
<keyword evidence="3" id="KW-0812">Transmembrane</keyword>
<evidence type="ECO:0000256" key="3">
    <source>
        <dbReference type="SAM" id="Phobius"/>
    </source>
</evidence>